<sequence>YSGYYIDVPPGRSTVTAGIVFVGTGNGYVTCRLSTSSGSMGSFPSNVTPNLSGFTVVNGTSTGQVLWYVNNTNNYSQRFYMWLGAAAGAATAANVTVGGYNNYLEAFIMAAY</sequence>
<evidence type="ECO:0000313" key="1">
    <source>
        <dbReference type="EMBL" id="SFD39473.1"/>
    </source>
</evidence>
<dbReference type="RefSeq" id="WP_167365432.1">
    <property type="nucleotide sequence ID" value="NZ_FOMH01000007.1"/>
</dbReference>
<dbReference type="EMBL" id="FOMH01000007">
    <property type="protein sequence ID" value="SFD39473.1"/>
    <property type="molecule type" value="Genomic_DNA"/>
</dbReference>
<accession>A0A1I1S6M2</accession>
<evidence type="ECO:0000313" key="2">
    <source>
        <dbReference type="Proteomes" id="UP000199672"/>
    </source>
</evidence>
<organism evidence="1 2">
    <name type="scientific">Flavobacterium phragmitis</name>
    <dbReference type="NCBI Taxonomy" id="739143"/>
    <lineage>
        <taxon>Bacteria</taxon>
        <taxon>Pseudomonadati</taxon>
        <taxon>Bacteroidota</taxon>
        <taxon>Flavobacteriia</taxon>
        <taxon>Flavobacteriales</taxon>
        <taxon>Flavobacteriaceae</taxon>
        <taxon>Flavobacterium</taxon>
    </lineage>
</organism>
<proteinExistence type="predicted"/>
<feature type="non-terminal residue" evidence="1">
    <location>
        <position position="1"/>
    </location>
</feature>
<name>A0A1I1S6M2_9FLAO</name>
<dbReference type="Proteomes" id="UP000199672">
    <property type="component" value="Unassembled WGS sequence"/>
</dbReference>
<protein>
    <submittedName>
        <fullName evidence="1">Uncharacterized protein</fullName>
    </submittedName>
</protein>
<reference evidence="2" key="1">
    <citation type="submission" date="2016-10" db="EMBL/GenBank/DDBJ databases">
        <authorList>
            <person name="Varghese N."/>
            <person name="Submissions S."/>
        </authorList>
    </citation>
    <scope>NUCLEOTIDE SEQUENCE [LARGE SCALE GENOMIC DNA]</scope>
    <source>
        <strain evidence="2">CGMCC 1.10370</strain>
    </source>
</reference>
<keyword evidence="2" id="KW-1185">Reference proteome</keyword>
<dbReference type="AlphaFoldDB" id="A0A1I1S6M2"/>
<gene>
    <name evidence="1" type="ORF">SAMN05216297_107233</name>
</gene>